<dbReference type="Proteomes" id="UP000287651">
    <property type="component" value="Unassembled WGS sequence"/>
</dbReference>
<dbReference type="AlphaFoldDB" id="A0A426YUE1"/>
<accession>A0A426YUE1</accession>
<sequence length="191" mass="21137">MASLIHYALSATFPPKRVGPCIKPMPEPHPGGGRRGAQSYIPPWRWLMLLPPHHGMLCVINMEKQRDQKNRQESCNRRRARESSFLSKMESLHQEHVIGIPVSSVAYAGAEELPGNPDPSHCKQSNLHLSLSLSIDPEPSPSLVSVLRLGCVIYVVLSLIAEKDSVVDWMSKLGEKAGGFREHGNHHPSTS</sequence>
<gene>
    <name evidence="1" type="ORF">B296_00019409</name>
</gene>
<comment type="caution">
    <text evidence="1">The sequence shown here is derived from an EMBL/GenBank/DDBJ whole genome shotgun (WGS) entry which is preliminary data.</text>
</comment>
<dbReference type="EMBL" id="AMZH03010127">
    <property type="protein sequence ID" value="RRT55350.1"/>
    <property type="molecule type" value="Genomic_DNA"/>
</dbReference>
<reference evidence="1 2" key="1">
    <citation type="journal article" date="2014" name="Agronomy (Basel)">
        <title>A Draft Genome Sequence for Ensete ventricosum, the Drought-Tolerant Tree Against Hunger.</title>
        <authorList>
            <person name="Harrison J."/>
            <person name="Moore K.A."/>
            <person name="Paszkiewicz K."/>
            <person name="Jones T."/>
            <person name="Grant M."/>
            <person name="Ambacheew D."/>
            <person name="Muzemil S."/>
            <person name="Studholme D.J."/>
        </authorList>
    </citation>
    <scope>NUCLEOTIDE SEQUENCE [LARGE SCALE GENOMIC DNA]</scope>
</reference>
<proteinExistence type="predicted"/>
<organism evidence="1 2">
    <name type="scientific">Ensete ventricosum</name>
    <name type="common">Abyssinian banana</name>
    <name type="synonym">Musa ensete</name>
    <dbReference type="NCBI Taxonomy" id="4639"/>
    <lineage>
        <taxon>Eukaryota</taxon>
        <taxon>Viridiplantae</taxon>
        <taxon>Streptophyta</taxon>
        <taxon>Embryophyta</taxon>
        <taxon>Tracheophyta</taxon>
        <taxon>Spermatophyta</taxon>
        <taxon>Magnoliopsida</taxon>
        <taxon>Liliopsida</taxon>
        <taxon>Zingiberales</taxon>
        <taxon>Musaceae</taxon>
        <taxon>Ensete</taxon>
    </lineage>
</organism>
<evidence type="ECO:0000313" key="1">
    <source>
        <dbReference type="EMBL" id="RRT55350.1"/>
    </source>
</evidence>
<evidence type="ECO:0000313" key="2">
    <source>
        <dbReference type="Proteomes" id="UP000287651"/>
    </source>
</evidence>
<protein>
    <submittedName>
        <fullName evidence="1">Uncharacterized protein</fullName>
    </submittedName>
</protein>
<name>A0A426YUE1_ENSVE</name>